<dbReference type="InterPro" id="IPR038765">
    <property type="entry name" value="Papain-like_cys_pep_sf"/>
</dbReference>
<dbReference type="SUPFAM" id="SSF54001">
    <property type="entry name" value="Cysteine proteinases"/>
    <property type="match status" value="1"/>
</dbReference>
<dbReference type="Gene3D" id="3.40.395.10">
    <property type="entry name" value="Adenoviral Proteinase, Chain A"/>
    <property type="match status" value="1"/>
</dbReference>
<keyword evidence="4" id="KW-0175">Coiled coil</keyword>
<evidence type="ECO:0000256" key="3">
    <source>
        <dbReference type="ARBA" id="ARBA00022801"/>
    </source>
</evidence>
<sequence length="683" mass="75116">MASHAESESLAAECAPSLPTPKPQFDVDSGAHKRTWFPPEFRFRNEISDTDRLTKLVIITRLATSKAILLPSLWQPGGALRDSLEGDPPRFTRTAALSALTRLLHEIPRTENTTSYDSQGISTPATLLHPVPSSPDLDSGFFDGGAVESGDEDDSVNLKRVGRFEEAANDDDAANGDTTLAAKVLDQLQHDHRLTDDVLHFLCALTFNIQQKGHSAHGSTRLMHPLWFRPDTPPALPRFLQCDTGLEDATLYVPMHVSSDHWVLVHLVARSDRIEATIYDSLPSADRTKHLSACLSKWLRDNLPSPQPTVLFQDCARQFDTVNCGVFVAIFLERLLHGQPPTDKVNPRMEKTRFLELIRITKQLPGLDDIHLNTLQQIQGLMCAAPLPSTGLLSGSSDHTAVCPKTASRVFIEDVTSAKPIELHHPATDDGQIRREELLIPPLPEPHPPALAQTLNLKTPKLDGTTTGVDGPSLTRHHTLDTPESPSPPTGSKHKIADNGTSFNISQRQNIDKDDIASLFTRLVQALEDKSRSRKRAKVSEATDRLDEAENALSVATTSLNEAEDAFQRGNELEHNSCTNQSAFEHWINQAPMAATNQPDQLFQSAVQGSIASAQAFLAQYLFSIQQSIAKLAPNVADASREVERCQTIVKARKREVEVAQEAGGMQGDDLRKLESLLGRLLE</sequence>
<feature type="region of interest" description="Disordered" evidence="5">
    <location>
        <begin position="1"/>
        <end position="30"/>
    </location>
</feature>
<feature type="compositionally biased region" description="Polar residues" evidence="5">
    <location>
        <begin position="499"/>
        <end position="509"/>
    </location>
</feature>
<evidence type="ECO:0000256" key="5">
    <source>
        <dbReference type="SAM" id="MobiDB-lite"/>
    </source>
</evidence>
<protein>
    <recommendedName>
        <fullName evidence="6">Ubiquitin-like protease family profile domain-containing protein</fullName>
    </recommendedName>
</protein>
<accession>A0A8H4WW25</accession>
<dbReference type="GO" id="GO:0008234">
    <property type="term" value="F:cysteine-type peptidase activity"/>
    <property type="evidence" value="ECO:0007669"/>
    <property type="project" value="InterPro"/>
</dbReference>
<evidence type="ECO:0000256" key="1">
    <source>
        <dbReference type="ARBA" id="ARBA00005234"/>
    </source>
</evidence>
<feature type="coiled-coil region" evidence="4">
    <location>
        <begin position="532"/>
        <end position="566"/>
    </location>
</feature>
<keyword evidence="8" id="KW-1185">Reference proteome</keyword>
<dbReference type="Proteomes" id="UP000622797">
    <property type="component" value="Unassembled WGS sequence"/>
</dbReference>
<feature type="region of interest" description="Disordered" evidence="5">
    <location>
        <begin position="456"/>
        <end position="509"/>
    </location>
</feature>
<dbReference type="GO" id="GO:0019783">
    <property type="term" value="F:ubiquitin-like protein peptidase activity"/>
    <property type="evidence" value="ECO:0007669"/>
    <property type="project" value="UniProtKB-ARBA"/>
</dbReference>
<feature type="domain" description="Ubiquitin-like protease family profile" evidence="6">
    <location>
        <begin position="178"/>
        <end position="335"/>
    </location>
</feature>
<dbReference type="GO" id="GO:0006508">
    <property type="term" value="P:proteolysis"/>
    <property type="evidence" value="ECO:0007669"/>
    <property type="project" value="UniProtKB-KW"/>
</dbReference>
<evidence type="ECO:0000259" key="6">
    <source>
        <dbReference type="PROSITE" id="PS50600"/>
    </source>
</evidence>
<evidence type="ECO:0000313" key="7">
    <source>
        <dbReference type="EMBL" id="KAF4952923.1"/>
    </source>
</evidence>
<dbReference type="PROSITE" id="PS50600">
    <property type="entry name" value="ULP_PROTEASE"/>
    <property type="match status" value="1"/>
</dbReference>
<evidence type="ECO:0000256" key="4">
    <source>
        <dbReference type="SAM" id="Coils"/>
    </source>
</evidence>
<evidence type="ECO:0000256" key="2">
    <source>
        <dbReference type="ARBA" id="ARBA00022670"/>
    </source>
</evidence>
<dbReference type="EMBL" id="JABEXW010000861">
    <property type="protein sequence ID" value="KAF4952923.1"/>
    <property type="molecule type" value="Genomic_DNA"/>
</dbReference>
<evidence type="ECO:0000313" key="8">
    <source>
        <dbReference type="Proteomes" id="UP000622797"/>
    </source>
</evidence>
<dbReference type="InterPro" id="IPR003653">
    <property type="entry name" value="Peptidase_C48_C"/>
</dbReference>
<reference evidence="7" key="1">
    <citation type="journal article" date="2020" name="BMC Genomics">
        <title>Correction to: Identification and distribution of gene clusters required for synthesis of sphingolipid metabolism inhibitors in diverse species of the filamentous fungus Fusarium.</title>
        <authorList>
            <person name="Kim H.S."/>
            <person name="Lohmar J.M."/>
            <person name="Busman M."/>
            <person name="Brown D.W."/>
            <person name="Naumann T.A."/>
            <person name="Divon H.H."/>
            <person name="Lysoe E."/>
            <person name="Uhlig S."/>
            <person name="Proctor R.H."/>
        </authorList>
    </citation>
    <scope>NUCLEOTIDE SEQUENCE</scope>
    <source>
        <strain evidence="7">NRRL 20472</strain>
    </source>
</reference>
<feature type="compositionally biased region" description="Low complexity" evidence="5">
    <location>
        <begin position="1"/>
        <end position="15"/>
    </location>
</feature>
<gene>
    <name evidence="7" type="ORF">FSARC_12544</name>
</gene>
<name>A0A8H4WW25_9HYPO</name>
<dbReference type="AlphaFoldDB" id="A0A8H4WW25"/>
<keyword evidence="2" id="KW-0645">Protease</keyword>
<comment type="similarity">
    <text evidence="1">Belongs to the peptidase C48 family.</text>
</comment>
<dbReference type="Pfam" id="PF02902">
    <property type="entry name" value="Peptidase_C48"/>
    <property type="match status" value="1"/>
</dbReference>
<comment type="caution">
    <text evidence="7">The sequence shown here is derived from an EMBL/GenBank/DDBJ whole genome shotgun (WGS) entry which is preliminary data.</text>
</comment>
<reference evidence="7" key="2">
    <citation type="submission" date="2020-05" db="EMBL/GenBank/DDBJ databases">
        <authorList>
            <person name="Kim H.-S."/>
            <person name="Proctor R.H."/>
            <person name="Brown D.W."/>
        </authorList>
    </citation>
    <scope>NUCLEOTIDE SEQUENCE</scope>
    <source>
        <strain evidence="7">NRRL 20472</strain>
    </source>
</reference>
<organism evidence="7 8">
    <name type="scientific">Fusarium sarcochroum</name>
    <dbReference type="NCBI Taxonomy" id="1208366"/>
    <lineage>
        <taxon>Eukaryota</taxon>
        <taxon>Fungi</taxon>
        <taxon>Dikarya</taxon>
        <taxon>Ascomycota</taxon>
        <taxon>Pezizomycotina</taxon>
        <taxon>Sordariomycetes</taxon>
        <taxon>Hypocreomycetidae</taxon>
        <taxon>Hypocreales</taxon>
        <taxon>Nectriaceae</taxon>
        <taxon>Fusarium</taxon>
        <taxon>Fusarium lateritium species complex</taxon>
    </lineage>
</organism>
<proteinExistence type="inferred from homology"/>
<keyword evidence="3" id="KW-0378">Hydrolase</keyword>
<dbReference type="OrthoDB" id="5068428at2759"/>